<evidence type="ECO:0000256" key="1">
    <source>
        <dbReference type="SAM" id="Phobius"/>
    </source>
</evidence>
<proteinExistence type="predicted"/>
<evidence type="ECO:0000313" key="2">
    <source>
        <dbReference type="EMBL" id="EMF41801.1"/>
    </source>
</evidence>
<accession>M3EVG3</accession>
<feature type="transmembrane region" description="Helical" evidence="1">
    <location>
        <begin position="48"/>
        <end position="68"/>
    </location>
</feature>
<dbReference type="Proteomes" id="UP000011754">
    <property type="component" value="Unassembled WGS sequence"/>
</dbReference>
<organism evidence="2 3">
    <name type="scientific">Leptospira interrogans serovar Lora str. TE 1992</name>
    <dbReference type="NCBI Taxonomy" id="1193028"/>
    <lineage>
        <taxon>Bacteria</taxon>
        <taxon>Pseudomonadati</taxon>
        <taxon>Spirochaetota</taxon>
        <taxon>Spirochaetia</taxon>
        <taxon>Leptospirales</taxon>
        <taxon>Leptospiraceae</taxon>
        <taxon>Leptospira</taxon>
    </lineage>
</organism>
<name>M3EVG3_LEPIR</name>
<protein>
    <submittedName>
        <fullName evidence="2">Uncharacterized protein</fullName>
    </submittedName>
</protein>
<gene>
    <name evidence="2" type="ORF">LEP1GSC067_2466</name>
</gene>
<comment type="caution">
    <text evidence="2">The sequence shown here is derived from an EMBL/GenBank/DDBJ whole genome shotgun (WGS) entry which is preliminary data.</text>
</comment>
<keyword evidence="1" id="KW-0472">Membrane</keyword>
<dbReference type="AlphaFoldDB" id="M3EVG3"/>
<sequence length="78" mass="9350">MLTWKNNLTPVSEQFDDIYFSPENGLEETKHVFIKGNDLYNRWRNWNIQNAFCILELGFGTGLFFNHLERILRIQRSV</sequence>
<evidence type="ECO:0000313" key="3">
    <source>
        <dbReference type="Proteomes" id="UP000011754"/>
    </source>
</evidence>
<reference evidence="2 3" key="1">
    <citation type="submission" date="2013-01" db="EMBL/GenBank/DDBJ databases">
        <authorList>
            <person name="Harkins D.M."/>
            <person name="Durkin A.S."/>
            <person name="Brinkac L.M."/>
            <person name="Haft D.H."/>
            <person name="Selengut J.D."/>
            <person name="Sanka R."/>
            <person name="DePew J."/>
            <person name="Purushe J."/>
            <person name="Hartskeerl R.A."/>
            <person name="Ahmed A."/>
            <person name="van der Linden H."/>
            <person name="Goris M.G.A."/>
            <person name="Vinetz J.M."/>
            <person name="Sutton G.G."/>
            <person name="Nierman W.C."/>
            <person name="Fouts D.E."/>
        </authorList>
    </citation>
    <scope>NUCLEOTIDE SEQUENCE [LARGE SCALE GENOMIC DNA]</scope>
    <source>
        <strain evidence="2 3">TE 1992</strain>
    </source>
</reference>
<dbReference type="EMBL" id="AKWW02000054">
    <property type="protein sequence ID" value="EMF41801.1"/>
    <property type="molecule type" value="Genomic_DNA"/>
</dbReference>
<dbReference type="Gene3D" id="3.40.50.150">
    <property type="entry name" value="Vaccinia Virus protein VP39"/>
    <property type="match status" value="1"/>
</dbReference>
<keyword evidence="1" id="KW-0812">Transmembrane</keyword>
<dbReference type="InterPro" id="IPR029063">
    <property type="entry name" value="SAM-dependent_MTases_sf"/>
</dbReference>
<keyword evidence="1" id="KW-1133">Transmembrane helix</keyword>